<organism evidence="3 4">
    <name type="scientific">Halobacillus aidingensis</name>
    <dbReference type="NCBI Taxonomy" id="240303"/>
    <lineage>
        <taxon>Bacteria</taxon>
        <taxon>Bacillati</taxon>
        <taxon>Bacillota</taxon>
        <taxon>Bacilli</taxon>
        <taxon>Bacillales</taxon>
        <taxon>Bacillaceae</taxon>
        <taxon>Halobacillus</taxon>
    </lineage>
</organism>
<evidence type="ECO:0000313" key="3">
    <source>
        <dbReference type="EMBL" id="SDO69288.1"/>
    </source>
</evidence>
<keyword evidence="2" id="KW-0472">Membrane</keyword>
<proteinExistence type="predicted"/>
<reference evidence="4" key="1">
    <citation type="submission" date="2016-10" db="EMBL/GenBank/DDBJ databases">
        <authorList>
            <person name="Varghese N."/>
            <person name="Submissions S."/>
        </authorList>
    </citation>
    <scope>NUCLEOTIDE SEQUENCE [LARGE SCALE GENOMIC DNA]</scope>
    <source>
        <strain evidence="4">CGMCC 1.3703</strain>
    </source>
</reference>
<dbReference type="AlphaFoldDB" id="A0A1H0LM03"/>
<gene>
    <name evidence="3" type="ORF">SAMN05421677_10762</name>
</gene>
<evidence type="ECO:0000256" key="1">
    <source>
        <dbReference type="SAM" id="Coils"/>
    </source>
</evidence>
<name>A0A1H0LM03_HALAD</name>
<accession>A0A1H0LM03</accession>
<keyword evidence="4" id="KW-1185">Reference proteome</keyword>
<dbReference type="EMBL" id="FNIZ01000007">
    <property type="protein sequence ID" value="SDO69288.1"/>
    <property type="molecule type" value="Genomic_DNA"/>
</dbReference>
<protein>
    <submittedName>
        <fullName evidence="3">Uncharacterized protein</fullName>
    </submittedName>
</protein>
<keyword evidence="2" id="KW-1133">Transmembrane helix</keyword>
<sequence>MKNWWRWFYISFVMLITFTILQYRFLIWITQEKPDTIYLIGWGISLLVVVGLLIYKRKQESNIQELKQENERLREAVEYYRSNASI</sequence>
<evidence type="ECO:0000313" key="4">
    <source>
        <dbReference type="Proteomes" id="UP000198860"/>
    </source>
</evidence>
<dbReference type="STRING" id="240303.SAMN05421677_10762"/>
<feature type="coiled-coil region" evidence="1">
    <location>
        <begin position="56"/>
        <end position="83"/>
    </location>
</feature>
<keyword evidence="2" id="KW-0812">Transmembrane</keyword>
<dbReference type="RefSeq" id="WP_089652135.1">
    <property type="nucleotide sequence ID" value="NZ_FNIZ01000007.1"/>
</dbReference>
<feature type="transmembrane region" description="Helical" evidence="2">
    <location>
        <begin position="7"/>
        <end position="30"/>
    </location>
</feature>
<feature type="transmembrane region" description="Helical" evidence="2">
    <location>
        <begin position="36"/>
        <end position="55"/>
    </location>
</feature>
<evidence type="ECO:0000256" key="2">
    <source>
        <dbReference type="SAM" id="Phobius"/>
    </source>
</evidence>
<keyword evidence="1" id="KW-0175">Coiled coil</keyword>
<dbReference type="OrthoDB" id="2972994at2"/>
<dbReference type="Proteomes" id="UP000198860">
    <property type="component" value="Unassembled WGS sequence"/>
</dbReference>